<dbReference type="AlphaFoldDB" id="A0A9J5WEF1"/>
<name>A0A9J5WEF1_SOLCO</name>
<evidence type="ECO:0000313" key="2">
    <source>
        <dbReference type="EMBL" id="KAG5574115.1"/>
    </source>
</evidence>
<comment type="caution">
    <text evidence="2">The sequence shown here is derived from an EMBL/GenBank/DDBJ whole genome shotgun (WGS) entry which is preliminary data.</text>
</comment>
<sequence>MADRIVIDLVEDEFNCQEAESYQDKIAKLEGKVAKMEQEIYGIKEMIADLTDFSNEDSSDYDLRDSSDEDLEVYSPIRAIAYSNFDVPKLRKSQTSIPLSEPISFIFKKLRSLRILQPRPNEIPSHPFNPAKQYAFHPGMLGHTTDERQCLKEEIQSCLALNTVLAANLYKRRSYNGKRIESIQQQHGICASTK</sequence>
<evidence type="ECO:0000256" key="1">
    <source>
        <dbReference type="SAM" id="Coils"/>
    </source>
</evidence>
<gene>
    <name evidence="2" type="ORF">H5410_063881</name>
</gene>
<organism evidence="2 3">
    <name type="scientific">Solanum commersonii</name>
    <name type="common">Commerson's wild potato</name>
    <name type="synonym">Commerson's nightshade</name>
    <dbReference type="NCBI Taxonomy" id="4109"/>
    <lineage>
        <taxon>Eukaryota</taxon>
        <taxon>Viridiplantae</taxon>
        <taxon>Streptophyta</taxon>
        <taxon>Embryophyta</taxon>
        <taxon>Tracheophyta</taxon>
        <taxon>Spermatophyta</taxon>
        <taxon>Magnoliopsida</taxon>
        <taxon>eudicotyledons</taxon>
        <taxon>Gunneridae</taxon>
        <taxon>Pentapetalae</taxon>
        <taxon>asterids</taxon>
        <taxon>lamiids</taxon>
        <taxon>Solanales</taxon>
        <taxon>Solanaceae</taxon>
        <taxon>Solanoideae</taxon>
        <taxon>Solaneae</taxon>
        <taxon>Solanum</taxon>
    </lineage>
</organism>
<keyword evidence="1" id="KW-0175">Coiled coil</keyword>
<evidence type="ECO:0000313" key="3">
    <source>
        <dbReference type="Proteomes" id="UP000824120"/>
    </source>
</evidence>
<reference evidence="2 3" key="1">
    <citation type="submission" date="2020-09" db="EMBL/GenBank/DDBJ databases">
        <title>De no assembly of potato wild relative species, Solanum commersonii.</title>
        <authorList>
            <person name="Cho K."/>
        </authorList>
    </citation>
    <scope>NUCLEOTIDE SEQUENCE [LARGE SCALE GENOMIC DNA]</scope>
    <source>
        <strain evidence="2">LZ3.2</strain>
        <tissue evidence="2">Leaf</tissue>
    </source>
</reference>
<feature type="coiled-coil region" evidence="1">
    <location>
        <begin position="19"/>
        <end position="46"/>
    </location>
</feature>
<accession>A0A9J5WEF1</accession>
<keyword evidence="3" id="KW-1185">Reference proteome</keyword>
<proteinExistence type="predicted"/>
<dbReference type="EMBL" id="JACXVP010000012">
    <property type="protein sequence ID" value="KAG5574115.1"/>
    <property type="molecule type" value="Genomic_DNA"/>
</dbReference>
<protein>
    <submittedName>
        <fullName evidence="2">Uncharacterized protein</fullName>
    </submittedName>
</protein>
<dbReference type="Proteomes" id="UP000824120">
    <property type="component" value="Chromosome 12"/>
</dbReference>